<evidence type="ECO:0000256" key="3">
    <source>
        <dbReference type="ARBA" id="ARBA00022448"/>
    </source>
</evidence>
<evidence type="ECO:0000313" key="14">
    <source>
        <dbReference type="Proteomes" id="UP000006833"/>
    </source>
</evidence>
<evidence type="ECO:0000256" key="7">
    <source>
        <dbReference type="ARBA" id="ARBA00022989"/>
    </source>
</evidence>
<dbReference type="GO" id="GO:0015031">
    <property type="term" value="P:protein transport"/>
    <property type="evidence" value="ECO:0007669"/>
    <property type="project" value="InterPro"/>
</dbReference>
<dbReference type="AlphaFoldDB" id="A8LKP4"/>
<keyword evidence="3 9" id="KW-0813">Transport</keyword>
<dbReference type="Gene3D" id="2.40.30.170">
    <property type="match status" value="1"/>
</dbReference>
<dbReference type="STRING" id="398580.Dshi_0138"/>
<dbReference type="OrthoDB" id="9810980at2"/>
<dbReference type="InterPro" id="IPR058982">
    <property type="entry name" value="Beta-barrel_AprE"/>
</dbReference>
<dbReference type="InterPro" id="IPR010129">
    <property type="entry name" value="T1SS_HlyD"/>
</dbReference>
<sequence>MTGPAAKKFPARRQLLIGGIALAILVGGFGSWSVMANIAGAIIAPGQIEVDQNRQVVQHPDGGVVQRIAVDEGDTVATGDLLIQLDPTLLQTDLSIVEGQLFELMARRALLVAERDGQEEVIFDEELLLVSATSPEVADVMDGQRRLFEARNTSVETETEQLTRRRAQIGNQIEGIEAQQTALTQQLDLIEQELADQQSLLDRGLAQASRVLSLQREQARLLGSVGELTASKAEFEGRQTEIDIEILKLSTSRREEAISRLRDTQAQESELKQQRQALRERLSRLDIRAPLGGIVYDLSVFAERSVIRPAEPVLYIVPQDRPLIITSRVNPINVDEVYVGQEVNLRFSAFDQRLTPELKGKVVSVSPDAFVDEATGASFYRVETAPQEGEMEKLEGLDLIPGMPVEAFIRTADRTPIEYFVKPLSDYFNRAFREG</sequence>
<accession>A8LKP4</accession>
<evidence type="ECO:0000256" key="2">
    <source>
        <dbReference type="ARBA" id="ARBA00009477"/>
    </source>
</evidence>
<feature type="coiled-coil region" evidence="10">
    <location>
        <begin position="254"/>
        <end position="288"/>
    </location>
</feature>
<keyword evidence="5 9" id="KW-0997">Cell inner membrane</keyword>
<feature type="domain" description="AprE-like beta-barrel" evidence="12">
    <location>
        <begin position="323"/>
        <end position="411"/>
    </location>
</feature>
<dbReference type="InterPro" id="IPR058781">
    <property type="entry name" value="HH_AprE-like"/>
</dbReference>
<evidence type="ECO:0000256" key="5">
    <source>
        <dbReference type="ARBA" id="ARBA00022519"/>
    </source>
</evidence>
<evidence type="ECO:0000256" key="6">
    <source>
        <dbReference type="ARBA" id="ARBA00022692"/>
    </source>
</evidence>
<dbReference type="eggNOG" id="COG0845">
    <property type="taxonomic scope" value="Bacteria"/>
</dbReference>
<gene>
    <name evidence="13" type="primary">hlyD</name>
    <name evidence="13" type="ordered locus">Dshi_0138</name>
</gene>
<comment type="similarity">
    <text evidence="2 9">Belongs to the membrane fusion protein (MFP) (TC 8.A.1) family.</text>
</comment>
<dbReference type="GO" id="GO:0005886">
    <property type="term" value="C:plasma membrane"/>
    <property type="evidence" value="ECO:0007669"/>
    <property type="project" value="UniProtKB-SubCell"/>
</dbReference>
<dbReference type="Gene3D" id="2.40.50.100">
    <property type="match status" value="1"/>
</dbReference>
<feature type="coiled-coil region" evidence="10">
    <location>
        <begin position="159"/>
        <end position="193"/>
    </location>
</feature>
<reference evidence="14" key="1">
    <citation type="journal article" date="2010" name="ISME J.">
        <title>The complete genome sequence of the algal symbiont Dinoroseobacter shibae: a hitchhiker's guide to life in the sea.</title>
        <authorList>
            <person name="Wagner-Dobler I."/>
            <person name="Ballhausen B."/>
            <person name="Berger M."/>
            <person name="Brinkhoff T."/>
            <person name="Buchholz I."/>
            <person name="Bunk B."/>
            <person name="Cypionka H."/>
            <person name="Daniel R."/>
            <person name="Drepper T."/>
            <person name="Gerdts G."/>
            <person name="Hahnke S."/>
            <person name="Han C."/>
            <person name="Jahn D."/>
            <person name="Kalhoefer D."/>
            <person name="Kiss H."/>
            <person name="Klenk H.P."/>
            <person name="Kyrpides N."/>
            <person name="Liebl W."/>
            <person name="Liesegang H."/>
            <person name="Meincke L."/>
            <person name="Pati A."/>
            <person name="Petersen J."/>
            <person name="Piekarski T."/>
            <person name="Pommerenke C."/>
            <person name="Pradella S."/>
            <person name="Pukall R."/>
            <person name="Rabus R."/>
            <person name="Stackebrandt E."/>
            <person name="Thole S."/>
            <person name="Thompson L."/>
            <person name="Tielen P."/>
            <person name="Tomasch J."/>
            <person name="von Jan M."/>
            <person name="Wanphrut N."/>
            <person name="Wichels A."/>
            <person name="Zech H."/>
            <person name="Simon M."/>
        </authorList>
    </citation>
    <scope>NUCLEOTIDE SEQUENCE [LARGE SCALE GENOMIC DNA]</scope>
    <source>
        <strain evidence="14">DSM 16493 / NCIMB 14021 / DFL 12</strain>
    </source>
</reference>
<keyword evidence="8" id="KW-0472">Membrane</keyword>
<keyword evidence="6" id="KW-0812">Transmembrane</keyword>
<dbReference type="Gene3D" id="1.10.287.470">
    <property type="entry name" value="Helix hairpin bin"/>
    <property type="match status" value="1"/>
</dbReference>
<keyword evidence="14" id="KW-1185">Reference proteome</keyword>
<dbReference type="EMBL" id="CP000830">
    <property type="protein sequence ID" value="ABV91887.1"/>
    <property type="molecule type" value="Genomic_DNA"/>
</dbReference>
<dbReference type="Pfam" id="PF26002">
    <property type="entry name" value="Beta-barrel_AprE"/>
    <property type="match status" value="1"/>
</dbReference>
<dbReference type="PANTHER" id="PTHR30386">
    <property type="entry name" value="MEMBRANE FUSION SUBUNIT OF EMRAB-TOLC MULTIDRUG EFFLUX PUMP"/>
    <property type="match status" value="1"/>
</dbReference>
<dbReference type="Proteomes" id="UP000006833">
    <property type="component" value="Chromosome"/>
</dbReference>
<dbReference type="HOGENOM" id="CLU_023976_1_1_5"/>
<dbReference type="Pfam" id="PF25994">
    <property type="entry name" value="HH_AprE"/>
    <property type="match status" value="1"/>
</dbReference>
<evidence type="ECO:0000256" key="1">
    <source>
        <dbReference type="ARBA" id="ARBA00004377"/>
    </source>
</evidence>
<name>A8LKP4_DINSH</name>
<dbReference type="PRINTS" id="PR01490">
    <property type="entry name" value="RTXTOXIND"/>
</dbReference>
<evidence type="ECO:0000256" key="8">
    <source>
        <dbReference type="ARBA" id="ARBA00023136"/>
    </source>
</evidence>
<dbReference type="PANTHER" id="PTHR30386:SF17">
    <property type="entry name" value="ALKALINE PROTEASE SECRETION PROTEIN APRE"/>
    <property type="match status" value="1"/>
</dbReference>
<proteinExistence type="inferred from homology"/>
<evidence type="ECO:0000256" key="9">
    <source>
        <dbReference type="RuleBase" id="RU365093"/>
    </source>
</evidence>
<keyword evidence="10" id="KW-0175">Coiled coil</keyword>
<dbReference type="NCBIfam" id="TIGR01843">
    <property type="entry name" value="type_I_hlyD"/>
    <property type="match status" value="1"/>
</dbReference>
<feature type="domain" description="AprE-like long alpha-helical hairpin" evidence="11">
    <location>
        <begin position="91"/>
        <end position="280"/>
    </location>
</feature>
<dbReference type="InterPro" id="IPR050739">
    <property type="entry name" value="MFP"/>
</dbReference>
<evidence type="ECO:0000259" key="11">
    <source>
        <dbReference type="Pfam" id="PF25994"/>
    </source>
</evidence>
<evidence type="ECO:0000256" key="10">
    <source>
        <dbReference type="SAM" id="Coils"/>
    </source>
</evidence>
<keyword evidence="4 9" id="KW-1003">Cell membrane</keyword>
<comment type="subcellular location">
    <subcellularLocation>
        <location evidence="1 9">Cell inner membrane</location>
        <topology evidence="1 9">Single-pass membrane protein</topology>
    </subcellularLocation>
</comment>
<keyword evidence="7" id="KW-1133">Transmembrane helix</keyword>
<dbReference type="KEGG" id="dsh:Dshi_0138"/>
<evidence type="ECO:0000256" key="4">
    <source>
        <dbReference type="ARBA" id="ARBA00022475"/>
    </source>
</evidence>
<evidence type="ECO:0000313" key="13">
    <source>
        <dbReference type="EMBL" id="ABV91887.1"/>
    </source>
</evidence>
<protein>
    <recommendedName>
        <fullName evidence="9">Membrane fusion protein (MFP) family protein</fullName>
    </recommendedName>
</protein>
<evidence type="ECO:0000259" key="12">
    <source>
        <dbReference type="Pfam" id="PF26002"/>
    </source>
</evidence>
<dbReference type="RefSeq" id="WP_012176820.1">
    <property type="nucleotide sequence ID" value="NC_009952.1"/>
</dbReference>
<organism evidence="13 14">
    <name type="scientific">Dinoroseobacter shibae (strain DSM 16493 / NCIMB 14021 / DFL 12)</name>
    <dbReference type="NCBI Taxonomy" id="398580"/>
    <lineage>
        <taxon>Bacteria</taxon>
        <taxon>Pseudomonadati</taxon>
        <taxon>Pseudomonadota</taxon>
        <taxon>Alphaproteobacteria</taxon>
        <taxon>Rhodobacterales</taxon>
        <taxon>Roseobacteraceae</taxon>
        <taxon>Dinoroseobacter</taxon>
    </lineage>
</organism>